<feature type="transmembrane region" description="Helical" evidence="7">
    <location>
        <begin position="69"/>
        <end position="89"/>
    </location>
</feature>
<dbReference type="Pfam" id="PF02518">
    <property type="entry name" value="HATPase_c"/>
    <property type="match status" value="1"/>
</dbReference>
<dbReference type="PANTHER" id="PTHR43547">
    <property type="entry name" value="TWO-COMPONENT HISTIDINE KINASE"/>
    <property type="match status" value="1"/>
</dbReference>
<dbReference type="SMART" id="SM00387">
    <property type="entry name" value="HATPase_c"/>
    <property type="match status" value="1"/>
</dbReference>
<dbReference type="Pfam" id="PF00512">
    <property type="entry name" value="HisKA"/>
    <property type="match status" value="1"/>
</dbReference>
<evidence type="ECO:0000256" key="5">
    <source>
        <dbReference type="ARBA" id="ARBA00022777"/>
    </source>
</evidence>
<dbReference type="AlphaFoldDB" id="W6JUL8"/>
<dbReference type="CDD" id="cd00075">
    <property type="entry name" value="HATPase"/>
    <property type="match status" value="1"/>
</dbReference>
<dbReference type="SMART" id="SM00388">
    <property type="entry name" value="HisKA"/>
    <property type="match status" value="1"/>
</dbReference>
<evidence type="ECO:0000259" key="8">
    <source>
        <dbReference type="PROSITE" id="PS50109"/>
    </source>
</evidence>
<dbReference type="RefSeq" id="WP_048698550.1">
    <property type="nucleotide sequence ID" value="NZ_HG764815.1"/>
</dbReference>
<protein>
    <recommendedName>
        <fullName evidence="3">histidine kinase</fullName>
        <ecNumber evidence="3">2.7.13.3</ecNumber>
    </recommendedName>
</protein>
<dbReference type="SUPFAM" id="SSF47384">
    <property type="entry name" value="Homodimeric domain of signal transducing histidine kinase"/>
    <property type="match status" value="1"/>
</dbReference>
<gene>
    <name evidence="9" type="ORF">BN11_2310003</name>
</gene>
<dbReference type="InterPro" id="IPR036097">
    <property type="entry name" value="HisK_dim/P_sf"/>
</dbReference>
<feature type="domain" description="Histidine kinase" evidence="8">
    <location>
        <begin position="122"/>
        <end position="336"/>
    </location>
</feature>
<reference evidence="9 10" key="1">
    <citation type="journal article" date="2013" name="ISME J.">
        <title>A metabolic model for members of the genus Tetrasphaera involved in enhanced biological phosphorus removal.</title>
        <authorList>
            <person name="Kristiansen R."/>
            <person name="Nguyen H.T.T."/>
            <person name="Saunders A.M."/>
            <person name="Nielsen J.L."/>
            <person name="Wimmer R."/>
            <person name="Le V.Q."/>
            <person name="McIlroy S.J."/>
            <person name="Petrovski S."/>
            <person name="Seviour R.J."/>
            <person name="Calteau A."/>
            <person name="Nielsen K.L."/>
            <person name="Nielsen P.H."/>
        </authorList>
    </citation>
    <scope>NUCLEOTIDE SEQUENCE [LARGE SCALE GENOMIC DNA]</scope>
    <source>
        <strain evidence="9 10">Ben110</strain>
    </source>
</reference>
<comment type="caution">
    <text evidence="9">The sequence shown here is derived from an EMBL/GenBank/DDBJ whole genome shotgun (WGS) entry which is preliminary data.</text>
</comment>
<dbReference type="STRING" id="1193182.BN11_2310003"/>
<evidence type="ECO:0000256" key="2">
    <source>
        <dbReference type="ARBA" id="ARBA00004236"/>
    </source>
</evidence>
<evidence type="ECO:0000256" key="4">
    <source>
        <dbReference type="ARBA" id="ARBA00022553"/>
    </source>
</evidence>
<evidence type="ECO:0000256" key="1">
    <source>
        <dbReference type="ARBA" id="ARBA00000085"/>
    </source>
</evidence>
<keyword evidence="7" id="KW-1133">Transmembrane helix</keyword>
<feature type="transmembrane region" description="Helical" evidence="7">
    <location>
        <begin position="34"/>
        <end position="57"/>
    </location>
</feature>
<keyword evidence="4" id="KW-0597">Phosphoprotein</keyword>
<comment type="catalytic activity">
    <reaction evidence="1">
        <text>ATP + protein L-histidine = ADP + protein N-phospho-L-histidine.</text>
        <dbReference type="EC" id="2.7.13.3"/>
    </reaction>
</comment>
<name>W6JUL8_9MICO</name>
<dbReference type="InterPro" id="IPR003661">
    <property type="entry name" value="HisK_dim/P_dom"/>
</dbReference>
<dbReference type="InterPro" id="IPR003594">
    <property type="entry name" value="HATPase_dom"/>
</dbReference>
<evidence type="ECO:0000313" key="9">
    <source>
        <dbReference type="EMBL" id="CCH73093.1"/>
    </source>
</evidence>
<dbReference type="EC" id="2.7.13.3" evidence="3"/>
<keyword evidence="7" id="KW-0472">Membrane</keyword>
<evidence type="ECO:0000256" key="7">
    <source>
        <dbReference type="SAM" id="Phobius"/>
    </source>
</evidence>
<accession>W6JUL8</accession>
<dbReference type="GO" id="GO:0000155">
    <property type="term" value="F:phosphorelay sensor kinase activity"/>
    <property type="evidence" value="ECO:0007669"/>
    <property type="project" value="InterPro"/>
</dbReference>
<dbReference type="SUPFAM" id="SSF55874">
    <property type="entry name" value="ATPase domain of HSP90 chaperone/DNA topoisomerase II/histidine kinase"/>
    <property type="match status" value="1"/>
</dbReference>
<keyword evidence="5 9" id="KW-0418">Kinase</keyword>
<dbReference type="PROSITE" id="PS50109">
    <property type="entry name" value="HIS_KIN"/>
    <property type="match status" value="1"/>
</dbReference>
<dbReference type="CDD" id="cd00082">
    <property type="entry name" value="HisKA"/>
    <property type="match status" value="1"/>
</dbReference>
<dbReference type="InterPro" id="IPR036890">
    <property type="entry name" value="HATPase_C_sf"/>
</dbReference>
<dbReference type="GO" id="GO:0005886">
    <property type="term" value="C:plasma membrane"/>
    <property type="evidence" value="ECO:0007669"/>
    <property type="project" value="UniProtKB-SubCell"/>
</dbReference>
<keyword evidence="10" id="KW-1185">Reference proteome</keyword>
<feature type="transmembrane region" description="Helical" evidence="7">
    <location>
        <begin position="6"/>
        <end position="27"/>
    </location>
</feature>
<keyword evidence="6" id="KW-0902">Two-component regulatory system</keyword>
<dbReference type="Gene3D" id="1.10.287.130">
    <property type="match status" value="1"/>
</dbReference>
<sequence length="336" mass="34681">MSPAGSAIAISAAVTGVVALLGALVLLTVSRRRAAWAALAAPLVVVISLAAGVAAATRAMAIGIHDYRTLIFVLLAGAPMAVLVGAAVARRIFVQERTAAAERAERDRAASVEADRRELIRWLGHDLRTPLSGIRVLAESLREKESGATPVAAALDGILRESDRLDDMVADIAELSRLQGEMSAAVRREAVHLSDLVSDAAACVRPLAEAARVELTPGALTDVRVTVDTAALTRAVTNLLRNAVQHTPPGGRVLISVQSPAQVLVADGCGGVPEADLAHVFEPGWRADAARTSGIAGMGLGLAITREIARSHGGDVDAANLPDGSGCVFTLRLPAA</sequence>
<dbReference type="Proteomes" id="UP000035763">
    <property type="component" value="Unassembled WGS sequence"/>
</dbReference>
<dbReference type="OrthoDB" id="9806130at2"/>
<dbReference type="PRINTS" id="PR00344">
    <property type="entry name" value="BCTRLSENSOR"/>
</dbReference>
<dbReference type="InterPro" id="IPR004358">
    <property type="entry name" value="Sig_transdc_His_kin-like_C"/>
</dbReference>
<evidence type="ECO:0000313" key="10">
    <source>
        <dbReference type="Proteomes" id="UP000035763"/>
    </source>
</evidence>
<proteinExistence type="predicted"/>
<dbReference type="PANTHER" id="PTHR43547:SF2">
    <property type="entry name" value="HYBRID SIGNAL TRANSDUCTION HISTIDINE KINASE C"/>
    <property type="match status" value="1"/>
</dbReference>
<comment type="subcellular location">
    <subcellularLocation>
        <location evidence="2">Cell membrane</location>
    </subcellularLocation>
</comment>
<organism evidence="9 10">
    <name type="scientific">Nostocoides australiense Ben110</name>
    <dbReference type="NCBI Taxonomy" id="1193182"/>
    <lineage>
        <taxon>Bacteria</taxon>
        <taxon>Bacillati</taxon>
        <taxon>Actinomycetota</taxon>
        <taxon>Actinomycetes</taxon>
        <taxon>Micrococcales</taxon>
        <taxon>Intrasporangiaceae</taxon>
        <taxon>Nostocoides</taxon>
    </lineage>
</organism>
<dbReference type="InterPro" id="IPR005467">
    <property type="entry name" value="His_kinase_dom"/>
</dbReference>
<evidence type="ECO:0000256" key="3">
    <source>
        <dbReference type="ARBA" id="ARBA00012438"/>
    </source>
</evidence>
<dbReference type="EMBL" id="CAJA01000148">
    <property type="protein sequence ID" value="CCH73093.1"/>
    <property type="molecule type" value="Genomic_DNA"/>
</dbReference>
<dbReference type="Gene3D" id="3.30.565.10">
    <property type="entry name" value="Histidine kinase-like ATPase, C-terminal domain"/>
    <property type="match status" value="1"/>
</dbReference>
<keyword evidence="7" id="KW-0812">Transmembrane</keyword>
<evidence type="ECO:0000256" key="6">
    <source>
        <dbReference type="ARBA" id="ARBA00023012"/>
    </source>
</evidence>
<keyword evidence="5 9" id="KW-0808">Transferase</keyword>